<dbReference type="EMBL" id="AGNL01010601">
    <property type="protein sequence ID" value="EJK68999.1"/>
    <property type="molecule type" value="Genomic_DNA"/>
</dbReference>
<feature type="compositionally biased region" description="Basic and acidic residues" evidence="1">
    <location>
        <begin position="118"/>
        <end position="127"/>
    </location>
</feature>
<feature type="compositionally biased region" description="Acidic residues" evidence="1">
    <location>
        <begin position="278"/>
        <end position="289"/>
    </location>
</feature>
<protein>
    <submittedName>
        <fullName evidence="2">Uncharacterized protein</fullName>
    </submittedName>
</protein>
<evidence type="ECO:0000313" key="2">
    <source>
        <dbReference type="EMBL" id="EJK68999.1"/>
    </source>
</evidence>
<comment type="caution">
    <text evidence="2">The sequence shown here is derived from an EMBL/GenBank/DDBJ whole genome shotgun (WGS) entry which is preliminary data.</text>
</comment>
<feature type="region of interest" description="Disordered" evidence="1">
    <location>
        <begin position="221"/>
        <end position="306"/>
    </location>
</feature>
<sequence>MSDPFLLSPGPLAATSWTTSERASCAPTRRGGGDGVGEVMGYEAAAWDMGAVDEAALSGEDKKVSWESTASTPAVTCLTKSTSDAATWPTKHDGRHRQRCADTLLDHSSRRKMARRGYIADRPERSHQLGLQLTPPRTSDAAFEVRGRQRRRRERRLTPLQRTTDRGRTGPPGTPAGNIGSNQDGTSTEKGGQSLAEVIAKKAAKVSKAFSAFVFKGCAEKTVRDVDPNEAETEDEEFTSPMSEPPTESPSLEHQGAPSAGGMTLLRTRVQIVYTEGGNDESGSEDESGEADKGCSSEDVVENSKRQLSEYEQLRLGRIARNKARLGSLGLQRWNRPRPSTVNQRGTKIARANMNKKKTAVEKIKLKQREVSTTS</sequence>
<evidence type="ECO:0000313" key="3">
    <source>
        <dbReference type="Proteomes" id="UP000266841"/>
    </source>
</evidence>
<gene>
    <name evidence="2" type="ORF">THAOC_09786</name>
</gene>
<feature type="region of interest" description="Disordered" evidence="1">
    <location>
        <begin position="117"/>
        <end position="193"/>
    </location>
</feature>
<reference evidence="2 3" key="1">
    <citation type="journal article" date="2012" name="Genome Biol.">
        <title>Genome and low-iron response of an oceanic diatom adapted to chronic iron limitation.</title>
        <authorList>
            <person name="Lommer M."/>
            <person name="Specht M."/>
            <person name="Roy A.S."/>
            <person name="Kraemer L."/>
            <person name="Andreson R."/>
            <person name="Gutowska M.A."/>
            <person name="Wolf J."/>
            <person name="Bergner S.V."/>
            <person name="Schilhabel M.B."/>
            <person name="Klostermeier U.C."/>
            <person name="Beiko R.G."/>
            <person name="Rosenstiel P."/>
            <person name="Hippler M."/>
            <person name="Laroche J."/>
        </authorList>
    </citation>
    <scope>NUCLEOTIDE SEQUENCE [LARGE SCALE GENOMIC DNA]</scope>
    <source>
        <strain evidence="2 3">CCMP1005</strain>
    </source>
</reference>
<dbReference type="OrthoDB" id="73406at2759"/>
<organism evidence="2 3">
    <name type="scientific">Thalassiosira oceanica</name>
    <name type="common">Marine diatom</name>
    <dbReference type="NCBI Taxonomy" id="159749"/>
    <lineage>
        <taxon>Eukaryota</taxon>
        <taxon>Sar</taxon>
        <taxon>Stramenopiles</taxon>
        <taxon>Ochrophyta</taxon>
        <taxon>Bacillariophyta</taxon>
        <taxon>Coscinodiscophyceae</taxon>
        <taxon>Thalassiosirophycidae</taxon>
        <taxon>Thalassiosirales</taxon>
        <taxon>Thalassiosiraceae</taxon>
        <taxon>Thalassiosira</taxon>
    </lineage>
</organism>
<feature type="compositionally biased region" description="Acidic residues" evidence="1">
    <location>
        <begin position="228"/>
        <end position="238"/>
    </location>
</feature>
<feature type="compositionally biased region" description="Basic and acidic residues" evidence="1">
    <location>
        <begin position="290"/>
        <end position="306"/>
    </location>
</feature>
<accession>K0SVK9</accession>
<name>K0SVK9_THAOC</name>
<dbReference type="AlphaFoldDB" id="K0SVK9"/>
<feature type="compositionally biased region" description="Polar residues" evidence="1">
    <location>
        <begin position="179"/>
        <end position="191"/>
    </location>
</feature>
<evidence type="ECO:0000256" key="1">
    <source>
        <dbReference type="SAM" id="MobiDB-lite"/>
    </source>
</evidence>
<keyword evidence="3" id="KW-1185">Reference proteome</keyword>
<dbReference type="Proteomes" id="UP000266841">
    <property type="component" value="Unassembled WGS sequence"/>
</dbReference>
<proteinExistence type="predicted"/>